<evidence type="ECO:0000313" key="2">
    <source>
        <dbReference type="EMBL" id="KAG0698392.1"/>
    </source>
</evidence>
<feature type="compositionally biased region" description="Basic and acidic residues" evidence="1">
    <location>
        <begin position="102"/>
        <end position="111"/>
    </location>
</feature>
<evidence type="ECO:0000256" key="1">
    <source>
        <dbReference type="SAM" id="MobiDB-lite"/>
    </source>
</evidence>
<organism evidence="2 3">
    <name type="scientific">Chionoecetes opilio</name>
    <name type="common">Atlantic snow crab</name>
    <name type="synonym">Cancer opilio</name>
    <dbReference type="NCBI Taxonomy" id="41210"/>
    <lineage>
        <taxon>Eukaryota</taxon>
        <taxon>Metazoa</taxon>
        <taxon>Ecdysozoa</taxon>
        <taxon>Arthropoda</taxon>
        <taxon>Crustacea</taxon>
        <taxon>Multicrustacea</taxon>
        <taxon>Malacostraca</taxon>
        <taxon>Eumalacostraca</taxon>
        <taxon>Eucarida</taxon>
        <taxon>Decapoda</taxon>
        <taxon>Pleocyemata</taxon>
        <taxon>Brachyura</taxon>
        <taxon>Eubrachyura</taxon>
        <taxon>Majoidea</taxon>
        <taxon>Majidae</taxon>
        <taxon>Chionoecetes</taxon>
    </lineage>
</organism>
<dbReference type="EMBL" id="JACEEZ010025689">
    <property type="protein sequence ID" value="KAG0698392.1"/>
    <property type="molecule type" value="Genomic_DNA"/>
</dbReference>
<proteinExistence type="predicted"/>
<comment type="caution">
    <text evidence="2">The sequence shown here is derived from an EMBL/GenBank/DDBJ whole genome shotgun (WGS) entry which is preliminary data.</text>
</comment>
<reference evidence="2" key="1">
    <citation type="submission" date="2020-07" db="EMBL/GenBank/DDBJ databases">
        <title>The High-quality genome of the commercially important snow crab, Chionoecetes opilio.</title>
        <authorList>
            <person name="Jeong J.-H."/>
            <person name="Ryu S."/>
        </authorList>
    </citation>
    <scope>NUCLEOTIDE SEQUENCE</scope>
    <source>
        <strain evidence="2">MADBK_172401_WGS</strain>
        <tissue evidence="2">Digestive gland</tissue>
    </source>
</reference>
<feature type="region of interest" description="Disordered" evidence="1">
    <location>
        <begin position="102"/>
        <end position="127"/>
    </location>
</feature>
<dbReference type="Proteomes" id="UP000770661">
    <property type="component" value="Unassembled WGS sequence"/>
</dbReference>
<accession>A0A8J8WFQ9</accession>
<name>A0A8J8WFQ9_CHIOP</name>
<evidence type="ECO:0000313" key="3">
    <source>
        <dbReference type="Proteomes" id="UP000770661"/>
    </source>
</evidence>
<keyword evidence="3" id="KW-1185">Reference proteome</keyword>
<gene>
    <name evidence="2" type="ORF">GWK47_026058</name>
</gene>
<protein>
    <submittedName>
        <fullName evidence="2">Uncharacterized protein</fullName>
    </submittedName>
</protein>
<dbReference type="AlphaFoldDB" id="A0A8J8WFQ9"/>
<sequence length="127" mass="13893">MVARRAGVTHPNTPGMGGLAFGRRLKSFGIMGNVGNPIVKRTRLNVLGRNPQPIYLSGSPRTGGTFKCVGSVRPKGKKIFQRGKCAIFQLYLSPKKLRAMHPDLTDSRVKNSPDQAGKTPETMLEFQ</sequence>